<dbReference type="NCBIfam" id="NF041874">
    <property type="entry name" value="EPS_EpsC"/>
    <property type="match status" value="1"/>
</dbReference>
<comment type="pathway">
    <text evidence="1">Amino-acid biosynthesis; L-cysteine biosynthesis; L-cysteine from L-serine: step 1/2.</text>
</comment>
<evidence type="ECO:0000256" key="3">
    <source>
        <dbReference type="ARBA" id="ARBA00013266"/>
    </source>
</evidence>
<dbReference type="NCBIfam" id="TIGR01172">
    <property type="entry name" value="cysE"/>
    <property type="match status" value="1"/>
</dbReference>
<evidence type="ECO:0000256" key="11">
    <source>
        <dbReference type="PIRNR" id="PIRNR000441"/>
    </source>
</evidence>
<comment type="catalytic activity">
    <reaction evidence="10 11">
        <text>L-serine + acetyl-CoA = O-acetyl-L-serine + CoA</text>
        <dbReference type="Rhea" id="RHEA:24560"/>
        <dbReference type="ChEBI" id="CHEBI:33384"/>
        <dbReference type="ChEBI" id="CHEBI:57287"/>
        <dbReference type="ChEBI" id="CHEBI:57288"/>
        <dbReference type="ChEBI" id="CHEBI:58340"/>
        <dbReference type="EC" id="2.3.1.30"/>
    </reaction>
</comment>
<evidence type="ECO:0000256" key="8">
    <source>
        <dbReference type="ARBA" id="ARBA00023192"/>
    </source>
</evidence>
<reference evidence="12 13" key="1">
    <citation type="journal article" date="2012" name="PLoS ONE">
        <title>Functional divergence in the genus oenococcus as predicted by genome sequencing of the newly-described species, Oenococcus kitaharae.</title>
        <authorList>
            <person name="Borneman A.R."/>
            <person name="McCarthy J.M."/>
            <person name="Chambers P.J."/>
            <person name="Bartowsky E.J."/>
        </authorList>
    </citation>
    <scope>NUCLEOTIDE SEQUENCE [LARGE SCALE GENOMIC DNA]</scope>
    <source>
        <strain evidence="13">DSM17330</strain>
    </source>
</reference>
<accession>G9WI84</accession>
<evidence type="ECO:0000256" key="1">
    <source>
        <dbReference type="ARBA" id="ARBA00004876"/>
    </source>
</evidence>
<dbReference type="InterPro" id="IPR018357">
    <property type="entry name" value="Hexapep_transf_CS"/>
</dbReference>
<dbReference type="PATRIC" id="fig|1045004.4.peg.1102"/>
<dbReference type="PANTHER" id="PTHR42811">
    <property type="entry name" value="SERINE ACETYLTRANSFERASE"/>
    <property type="match status" value="1"/>
</dbReference>
<dbReference type="UniPathway" id="UPA00136">
    <property type="reaction ID" value="UER00199"/>
</dbReference>
<evidence type="ECO:0000256" key="10">
    <source>
        <dbReference type="ARBA" id="ARBA00049486"/>
    </source>
</evidence>
<dbReference type="InterPro" id="IPR045304">
    <property type="entry name" value="LbH_SAT"/>
</dbReference>
<keyword evidence="5" id="KW-0028">Amino-acid biosynthesis</keyword>
<keyword evidence="7" id="KW-0677">Repeat</keyword>
<dbReference type="AlphaFoldDB" id="G9WI84"/>
<keyword evidence="13" id="KW-1185">Reference proteome</keyword>
<dbReference type="InterPro" id="IPR053376">
    <property type="entry name" value="Serine_acetyltransferase"/>
</dbReference>
<dbReference type="Gene3D" id="1.10.3130.10">
    <property type="entry name" value="serine acetyltransferase, domain 1"/>
    <property type="match status" value="1"/>
</dbReference>
<dbReference type="Gene3D" id="2.160.10.10">
    <property type="entry name" value="Hexapeptide repeat proteins"/>
    <property type="match status" value="1"/>
</dbReference>
<dbReference type="GO" id="GO:0009001">
    <property type="term" value="F:serine O-acetyltransferase activity"/>
    <property type="evidence" value="ECO:0007669"/>
    <property type="project" value="UniProtKB-EC"/>
</dbReference>
<dbReference type="PIRSF" id="PIRSF000441">
    <property type="entry name" value="CysE"/>
    <property type="match status" value="1"/>
</dbReference>
<dbReference type="InterPro" id="IPR001451">
    <property type="entry name" value="Hexapep"/>
</dbReference>
<organism evidence="12 13">
    <name type="scientific">Oenococcus kitaharae DSM 17330</name>
    <dbReference type="NCBI Taxonomy" id="1045004"/>
    <lineage>
        <taxon>Bacteria</taxon>
        <taxon>Bacillati</taxon>
        <taxon>Bacillota</taxon>
        <taxon>Bacilli</taxon>
        <taxon>Lactobacillales</taxon>
        <taxon>Lactobacillaceae</taxon>
        <taxon>Oenococcus</taxon>
    </lineage>
</organism>
<evidence type="ECO:0000313" key="13">
    <source>
        <dbReference type="Proteomes" id="UP000004959"/>
    </source>
</evidence>
<evidence type="ECO:0000256" key="5">
    <source>
        <dbReference type="ARBA" id="ARBA00022605"/>
    </source>
</evidence>
<dbReference type="STRING" id="336988.NT96_07795"/>
<protein>
    <recommendedName>
        <fullName evidence="4 11">Serine acetyltransferase</fullName>
        <ecNumber evidence="3 11">2.3.1.30</ecNumber>
    </recommendedName>
</protein>
<dbReference type="InterPro" id="IPR005881">
    <property type="entry name" value="Ser_O-AcTrfase"/>
</dbReference>
<dbReference type="InterPro" id="IPR011004">
    <property type="entry name" value="Trimer_LpxA-like_sf"/>
</dbReference>
<evidence type="ECO:0000256" key="4">
    <source>
        <dbReference type="ARBA" id="ARBA00018522"/>
    </source>
</evidence>
<dbReference type="PROSITE" id="PS00101">
    <property type="entry name" value="HEXAPEP_TRANSFERASES"/>
    <property type="match status" value="1"/>
</dbReference>
<comment type="caution">
    <text evidence="12">The sequence shown here is derived from an EMBL/GenBank/DDBJ whole genome shotgun (WGS) entry which is preliminary data.</text>
</comment>
<evidence type="ECO:0000313" key="12">
    <source>
        <dbReference type="EMBL" id="EHN59206.1"/>
    </source>
</evidence>
<evidence type="ECO:0000256" key="6">
    <source>
        <dbReference type="ARBA" id="ARBA00022679"/>
    </source>
</evidence>
<keyword evidence="8" id="KW-0198">Cysteine biosynthesis</keyword>
<keyword evidence="6 11" id="KW-0808">Transferase</keyword>
<dbReference type="Pfam" id="PF00132">
    <property type="entry name" value="Hexapep"/>
    <property type="match status" value="1"/>
</dbReference>
<evidence type="ECO:0000256" key="9">
    <source>
        <dbReference type="ARBA" id="ARBA00023315"/>
    </source>
</evidence>
<proteinExistence type="inferred from homology"/>
<dbReference type="FunFam" id="2.160.10.10:FF:000007">
    <property type="entry name" value="Serine acetyltransferase"/>
    <property type="match status" value="1"/>
</dbReference>
<dbReference type="CDD" id="cd03354">
    <property type="entry name" value="LbH_SAT"/>
    <property type="match status" value="1"/>
</dbReference>
<keyword evidence="9 11" id="KW-0012">Acyltransferase</keyword>
<dbReference type="EC" id="2.3.1.30" evidence="3 11"/>
<dbReference type="Proteomes" id="UP000004959">
    <property type="component" value="Chromosome"/>
</dbReference>
<sequence>MSHLKNIIEAAGMIQKRDPAAHSIWEVLLTYPGFHALAYHQLANFLYRRRHYLLAVIIAHWGKRATGVDIHPGASIGKFLFIDHGNGVVIGETTIIGNQVTILHNVTLGSRKATDGRRHPKIEDGVFIGAGAQILGPVVIGQRAKVGAGTVVLNDVPDGATVVGNPGRIINKKADIKTVSLK</sequence>
<dbReference type="HOGENOM" id="CLU_051638_10_1_9"/>
<dbReference type="EMBL" id="AFVZ01000001">
    <property type="protein sequence ID" value="EHN59206.1"/>
    <property type="molecule type" value="Genomic_DNA"/>
</dbReference>
<name>G9WI84_9LACO</name>
<dbReference type="SUPFAM" id="SSF51161">
    <property type="entry name" value="Trimeric LpxA-like enzymes"/>
    <property type="match status" value="1"/>
</dbReference>
<dbReference type="GO" id="GO:0006535">
    <property type="term" value="P:cysteine biosynthetic process from serine"/>
    <property type="evidence" value="ECO:0007669"/>
    <property type="project" value="InterPro"/>
</dbReference>
<dbReference type="eggNOG" id="COG1045">
    <property type="taxonomic scope" value="Bacteria"/>
</dbReference>
<dbReference type="GO" id="GO:0005737">
    <property type="term" value="C:cytoplasm"/>
    <property type="evidence" value="ECO:0007669"/>
    <property type="project" value="InterPro"/>
</dbReference>
<comment type="similarity">
    <text evidence="2 11">Belongs to the transferase hexapeptide repeat family.</text>
</comment>
<evidence type="ECO:0000256" key="7">
    <source>
        <dbReference type="ARBA" id="ARBA00022737"/>
    </source>
</evidence>
<dbReference type="InterPro" id="IPR042122">
    <property type="entry name" value="Ser_AcTrfase_N_sf"/>
</dbReference>
<gene>
    <name evidence="12" type="ORF">OKIT_1107</name>
</gene>
<evidence type="ECO:0000256" key="2">
    <source>
        <dbReference type="ARBA" id="ARBA00007274"/>
    </source>
</evidence>